<dbReference type="KEGG" id="msei:MSEDJ_59500"/>
<evidence type="ECO:0008006" key="3">
    <source>
        <dbReference type="Google" id="ProtNLM"/>
    </source>
</evidence>
<evidence type="ECO:0000313" key="2">
    <source>
        <dbReference type="Proteomes" id="UP000467193"/>
    </source>
</evidence>
<dbReference type="EMBL" id="AP022588">
    <property type="protein sequence ID" value="BBY31854.1"/>
    <property type="molecule type" value="Genomic_DNA"/>
</dbReference>
<organism evidence="1 2">
    <name type="scientific">Mycolicibacterium sediminis</name>
    <dbReference type="NCBI Taxonomy" id="1286180"/>
    <lineage>
        <taxon>Bacteria</taxon>
        <taxon>Bacillati</taxon>
        <taxon>Actinomycetota</taxon>
        <taxon>Actinomycetes</taxon>
        <taxon>Mycobacteriales</taxon>
        <taxon>Mycobacteriaceae</taxon>
        <taxon>Mycolicibacterium</taxon>
    </lineage>
</organism>
<proteinExistence type="predicted"/>
<dbReference type="CDD" id="cd07821">
    <property type="entry name" value="PYR_PYL_RCAR_like"/>
    <property type="match status" value="1"/>
</dbReference>
<name>A0A7I7QZQ9_9MYCO</name>
<dbReference type="AlphaFoldDB" id="A0A7I7QZQ9"/>
<dbReference type="RefSeq" id="WP_163801276.1">
    <property type="nucleotide sequence ID" value="NZ_AP022588.1"/>
</dbReference>
<accession>A0A7I7QZQ9</accession>
<reference evidence="1 2" key="1">
    <citation type="journal article" date="2019" name="Emerg. Microbes Infect.">
        <title>Comprehensive subspecies identification of 175 nontuberculous mycobacteria species based on 7547 genomic profiles.</title>
        <authorList>
            <person name="Matsumoto Y."/>
            <person name="Kinjo T."/>
            <person name="Motooka D."/>
            <person name="Nabeya D."/>
            <person name="Jung N."/>
            <person name="Uechi K."/>
            <person name="Horii T."/>
            <person name="Iida T."/>
            <person name="Fujita J."/>
            <person name="Nakamura S."/>
        </authorList>
    </citation>
    <scope>NUCLEOTIDE SEQUENCE [LARGE SCALE GENOMIC DNA]</scope>
    <source>
        <strain evidence="1 2">JCM 17899</strain>
    </source>
</reference>
<dbReference type="Proteomes" id="UP000467193">
    <property type="component" value="Chromosome"/>
</dbReference>
<dbReference type="SUPFAM" id="SSF55961">
    <property type="entry name" value="Bet v1-like"/>
    <property type="match status" value="1"/>
</dbReference>
<keyword evidence="2" id="KW-1185">Reference proteome</keyword>
<gene>
    <name evidence="1" type="ORF">MSEDJ_59500</name>
</gene>
<evidence type="ECO:0000313" key="1">
    <source>
        <dbReference type="EMBL" id="BBY31854.1"/>
    </source>
</evidence>
<dbReference type="InterPro" id="IPR019587">
    <property type="entry name" value="Polyketide_cyclase/dehydratase"/>
</dbReference>
<dbReference type="InterPro" id="IPR023393">
    <property type="entry name" value="START-like_dom_sf"/>
</dbReference>
<sequence length="147" mass="16208">MHTTSMRRSVAAPIDDVFDWMADGSNWATVRGMFYSRVHPADGPEPYGVGSLRDFASFGSKVTEVVTRFERPHCIGYRALSSIPPIRHDGGSITFRAIPGGTEVCWTTTLTLKVPVLADVLTRLFLPLVRIGMVNVTATAERALTRR</sequence>
<dbReference type="Pfam" id="PF10604">
    <property type="entry name" value="Polyketide_cyc2"/>
    <property type="match status" value="1"/>
</dbReference>
<protein>
    <recommendedName>
        <fullName evidence="3">Polyketide cyclase</fullName>
    </recommendedName>
</protein>
<dbReference type="Gene3D" id="3.30.530.20">
    <property type="match status" value="1"/>
</dbReference>